<dbReference type="Pfam" id="PF14863">
    <property type="entry name" value="Alkyl_sulf_dimr"/>
    <property type="match status" value="1"/>
</dbReference>
<dbReference type="RefSeq" id="WP_377788551.1">
    <property type="nucleotide sequence ID" value="NZ_JBHLYQ010000028.1"/>
</dbReference>
<comment type="caution">
    <text evidence="2">The sequence shown here is derived from an EMBL/GenBank/DDBJ whole genome shotgun (WGS) entry which is preliminary data.</text>
</comment>
<reference evidence="2 3" key="1">
    <citation type="submission" date="2024-09" db="EMBL/GenBank/DDBJ databases">
        <authorList>
            <person name="Sun Q."/>
            <person name="Mori K."/>
        </authorList>
    </citation>
    <scope>NUCLEOTIDE SEQUENCE [LARGE SCALE GENOMIC DNA]</scope>
    <source>
        <strain evidence="2 3">JCM 15389</strain>
    </source>
</reference>
<feature type="domain" description="Metallo-beta-lactamase" evidence="1">
    <location>
        <begin position="41"/>
        <end position="254"/>
    </location>
</feature>
<sequence>MAGILELSATVVDEQRTDLPVHRVTQELSELRDDLALVESFGHLVALRTDDGLAVLDTSSRWSAPAVLEALRRWDRGPVRTVVYTHGHLDHVGGSGLVLAEAEAAGHPRPTVVAHRQVPTRLARYRTMPGWTAEVNRRQFGWLAERSRIGERPQGPEAMLALLDGVALPDRTYEDHLDLEVGGTPLALHHGRGETDDHTWVWLPEQRAVCCGDFVIWHFPNAGNPQKVQRYPDEWAAALRAMDALAPELLVPAHGLPVAGRERIHRVLDDIASALETLVDQTRSLMEAGRRLDEVVREVRLPEGTLAKPYLRPLYDEPEFVVRNLWRLYGGWWDGNPAHLHPPEEAALAATVARLAGGPGVLAAEARRLAGEGELRLAGELAEWAVLANPEDPLVLATRAEVAEARFAAATSLMAKGIYHDTAAEARRRLEQGQADRVGGGST</sequence>
<protein>
    <submittedName>
        <fullName evidence="2">Alkyl sulfatase dimerization domain-containing protein</fullName>
    </submittedName>
</protein>
<dbReference type="Pfam" id="PF00753">
    <property type="entry name" value="Lactamase_B"/>
    <property type="match status" value="1"/>
</dbReference>
<dbReference type="SUPFAM" id="SSF56281">
    <property type="entry name" value="Metallo-hydrolase/oxidoreductase"/>
    <property type="match status" value="1"/>
</dbReference>
<accession>A0ABV6C0Y9</accession>
<dbReference type="Proteomes" id="UP001589788">
    <property type="component" value="Unassembled WGS sequence"/>
</dbReference>
<dbReference type="InterPro" id="IPR029228">
    <property type="entry name" value="Alkyl_sulf_dimr"/>
</dbReference>
<organism evidence="2 3">
    <name type="scientific">Aciditerrimonas ferrireducens</name>
    <dbReference type="NCBI Taxonomy" id="667306"/>
    <lineage>
        <taxon>Bacteria</taxon>
        <taxon>Bacillati</taxon>
        <taxon>Actinomycetota</taxon>
        <taxon>Acidimicrobiia</taxon>
        <taxon>Acidimicrobiales</taxon>
        <taxon>Acidimicrobiaceae</taxon>
        <taxon>Aciditerrimonas</taxon>
    </lineage>
</organism>
<dbReference type="InterPro" id="IPR001279">
    <property type="entry name" value="Metallo-B-lactamas"/>
</dbReference>
<dbReference type="PANTHER" id="PTHR43223">
    <property type="entry name" value="ALKYL/ARYL-SULFATASE"/>
    <property type="match status" value="1"/>
</dbReference>
<gene>
    <name evidence="2" type="ORF">ACFFRE_04185</name>
</gene>
<dbReference type="Gene3D" id="3.60.15.30">
    <property type="entry name" value="Metallo-beta-lactamase domain"/>
    <property type="match status" value="1"/>
</dbReference>
<dbReference type="PANTHER" id="PTHR43223:SF2">
    <property type="entry name" value="METALLO-BETA-LACTAMASE DOMAIN-CONTAINING PROTEIN"/>
    <property type="match status" value="1"/>
</dbReference>
<dbReference type="EMBL" id="JBHLYQ010000028">
    <property type="protein sequence ID" value="MFC0081354.1"/>
    <property type="molecule type" value="Genomic_DNA"/>
</dbReference>
<evidence type="ECO:0000259" key="1">
    <source>
        <dbReference type="SMART" id="SM00849"/>
    </source>
</evidence>
<dbReference type="InterPro" id="IPR038536">
    <property type="entry name" value="Alkyl/aryl-sulf_dimr_sf"/>
</dbReference>
<evidence type="ECO:0000313" key="3">
    <source>
        <dbReference type="Proteomes" id="UP001589788"/>
    </source>
</evidence>
<name>A0ABV6C0Y9_9ACTN</name>
<evidence type="ECO:0000313" key="2">
    <source>
        <dbReference type="EMBL" id="MFC0081354.1"/>
    </source>
</evidence>
<dbReference type="InterPro" id="IPR036866">
    <property type="entry name" value="RibonucZ/Hydroxyglut_hydro"/>
</dbReference>
<keyword evidence="3" id="KW-1185">Reference proteome</keyword>
<dbReference type="SMART" id="SM00849">
    <property type="entry name" value="Lactamase_B"/>
    <property type="match status" value="1"/>
</dbReference>
<dbReference type="Gene3D" id="1.25.40.880">
    <property type="entry name" value="Alkyl sulfatase, dimerisation domain"/>
    <property type="match status" value="1"/>
</dbReference>
<dbReference type="InterPro" id="IPR052195">
    <property type="entry name" value="Bact_Alkyl/Aryl-Sulfatase"/>
</dbReference>
<proteinExistence type="predicted"/>